<gene>
    <name evidence="1" type="ORF">MM415B01237_0004</name>
</gene>
<protein>
    <submittedName>
        <fullName evidence="1">Putative tail protein</fullName>
    </submittedName>
</protein>
<proteinExistence type="predicted"/>
<evidence type="ECO:0000313" key="1">
    <source>
        <dbReference type="EMBL" id="QJA59728.1"/>
    </source>
</evidence>
<name>A0A6M3IR49_9ZZZZ</name>
<dbReference type="Gene3D" id="2.150.10.10">
    <property type="entry name" value="Serralysin-like metalloprotease, C-terminal"/>
    <property type="match status" value="1"/>
</dbReference>
<organism evidence="1">
    <name type="scientific">viral metagenome</name>
    <dbReference type="NCBI Taxonomy" id="1070528"/>
    <lineage>
        <taxon>unclassified sequences</taxon>
        <taxon>metagenomes</taxon>
        <taxon>organismal metagenomes</taxon>
    </lineage>
</organism>
<dbReference type="InterPro" id="IPR011049">
    <property type="entry name" value="Serralysin-like_metalloprot_C"/>
</dbReference>
<sequence length="909" mass="93999">MTNVIYEPTEEEILDISPDNIEVMTYNQLVNTGELADRTITNPTIRGGTLVVGSGDSVWKYDSRYGIWLGSADFASAPFSVSMAGAITGTSGAMGGWNIVTGYIYSLESGTPTASPNDGIVMASGNEGIICYEGTAKRAEFGYLSSGVYGLRVYDTGGSNVVLEASDTQQSIAGWYFTQTTLADNTTAASAKILIDSSNTLIRVGPTAGTYITVDGANQKVESSNYVSGAFGAGFHLSGDLLETGNIACRGIFRTAVFQKDVISAVGGSVAILDADVLDVDMTAADNSTLTIEGNTTFAVNDILRIKDGTDDEWMLVTNIGSAPTYTVTRDQAGDYASGANPVWKKGATVVNYGASGEGGVYMTASETNAPYLSIFDHAGAPWTTINTRLRIGNLNGYLGYSSDLYGIAIGETNDYLSYDSTNKLRIAASTENAITIDYGSDILLKEGGDIKFTSVTAPIACTATLIVTGTGNVDAGTHSYKITYVNATGETGLGTESNQITTDISNKQVALSAIPVSSSGSVTSRKIYRTKAGGTDYYLLTTIANNTATTYTDNTADASLTGGVANNLRNDSFGKLLIDNVVSVRLEALNTFIGQTSGQTNTTGYRNTGVGSATLQNNTTGYDNVSIGESSMVTNSTGYSNTAVGRFTLNNNNTNFNNTAIGAYAMQSNAGDNNTAVGVNALNDNNIGDDNVAIGYLAAEKNTNGTRNVAVGSNALKTQTEVNDNTAIGYNALAVTTGGTNVAIGSNALDANTSGYSSVAVGYTALTTNTTGALNIGIGDQALKLNLSGDSNVAIGGSSLVTNSTGSGNIGIGFLAGAYETGSGAFYVNNQDRTNTAGDKSLSLIYGVMAATAAAQKLTINALLNLSVSKTPASAAAAGTAGDIAWDASYIYVCTATDTWERAGIATW</sequence>
<reference evidence="1" key="1">
    <citation type="submission" date="2020-03" db="EMBL/GenBank/DDBJ databases">
        <title>The deep terrestrial virosphere.</title>
        <authorList>
            <person name="Holmfeldt K."/>
            <person name="Nilsson E."/>
            <person name="Simone D."/>
            <person name="Lopez-Fernandez M."/>
            <person name="Wu X."/>
            <person name="de Brujin I."/>
            <person name="Lundin D."/>
            <person name="Andersson A."/>
            <person name="Bertilsson S."/>
            <person name="Dopson M."/>
        </authorList>
    </citation>
    <scope>NUCLEOTIDE SEQUENCE</scope>
    <source>
        <strain evidence="1">MM415B01237</strain>
    </source>
</reference>
<dbReference type="EMBL" id="MT141382">
    <property type="protein sequence ID" value="QJA59728.1"/>
    <property type="molecule type" value="Genomic_DNA"/>
</dbReference>
<accession>A0A6M3IR49</accession>
<dbReference type="AlphaFoldDB" id="A0A6M3IR49"/>